<reference evidence="1" key="1">
    <citation type="submission" date="2019-12" db="EMBL/GenBank/DDBJ databases">
        <title>Genome sequencing and annotation of Brassica cretica.</title>
        <authorList>
            <person name="Studholme D.J."/>
            <person name="Sarris P."/>
        </authorList>
    </citation>
    <scope>NUCLEOTIDE SEQUENCE</scope>
    <source>
        <strain evidence="1">PFS-109/04</strain>
        <tissue evidence="1">Leaf</tissue>
    </source>
</reference>
<dbReference type="EMBL" id="QGKX02000996">
    <property type="protein sequence ID" value="KAF3559880.1"/>
    <property type="molecule type" value="Genomic_DNA"/>
</dbReference>
<sequence>MREVFVGEEDEVVVVGERFTFHAPAFKMDSTRFGYSVQGGVSVGLHLRYYDGGNGKYASGTYSLNT</sequence>
<evidence type="ECO:0000313" key="2">
    <source>
        <dbReference type="Proteomes" id="UP000712600"/>
    </source>
</evidence>
<organism evidence="1 2">
    <name type="scientific">Brassica cretica</name>
    <name type="common">Mustard</name>
    <dbReference type="NCBI Taxonomy" id="69181"/>
    <lineage>
        <taxon>Eukaryota</taxon>
        <taxon>Viridiplantae</taxon>
        <taxon>Streptophyta</taxon>
        <taxon>Embryophyta</taxon>
        <taxon>Tracheophyta</taxon>
        <taxon>Spermatophyta</taxon>
        <taxon>Magnoliopsida</taxon>
        <taxon>eudicotyledons</taxon>
        <taxon>Gunneridae</taxon>
        <taxon>Pentapetalae</taxon>
        <taxon>rosids</taxon>
        <taxon>malvids</taxon>
        <taxon>Brassicales</taxon>
        <taxon>Brassicaceae</taxon>
        <taxon>Brassiceae</taxon>
        <taxon>Brassica</taxon>
    </lineage>
</organism>
<accession>A0A8S9R8D2</accession>
<evidence type="ECO:0000313" key="1">
    <source>
        <dbReference type="EMBL" id="KAF3559880.1"/>
    </source>
</evidence>
<proteinExistence type="predicted"/>
<name>A0A8S9R8D2_BRACR</name>
<gene>
    <name evidence="1" type="ORF">F2Q69_00015375</name>
</gene>
<protein>
    <submittedName>
        <fullName evidence="1">Uncharacterized protein</fullName>
    </submittedName>
</protein>
<dbReference type="Proteomes" id="UP000712600">
    <property type="component" value="Unassembled WGS sequence"/>
</dbReference>
<comment type="caution">
    <text evidence="1">The sequence shown here is derived from an EMBL/GenBank/DDBJ whole genome shotgun (WGS) entry which is preliminary data.</text>
</comment>
<dbReference type="AlphaFoldDB" id="A0A8S9R8D2"/>